<dbReference type="Pfam" id="PF04014">
    <property type="entry name" value="MazE_antitoxin"/>
    <property type="match status" value="1"/>
</dbReference>
<dbReference type="InterPro" id="IPR051734">
    <property type="entry name" value="VapB_TA_antitoxins"/>
</dbReference>
<protein>
    <submittedName>
        <fullName evidence="4">Antidote-toxin recognition MazE</fullName>
    </submittedName>
</protein>
<gene>
    <name evidence="4" type="ORF">CH371_04105</name>
</gene>
<name>A0A2M9ZFT9_9LEPT</name>
<dbReference type="PANTHER" id="PTHR37550">
    <property type="entry name" value="ANTITOXIN VAPB1"/>
    <property type="match status" value="1"/>
</dbReference>
<accession>A0A2M9ZFT9</accession>
<evidence type="ECO:0000256" key="1">
    <source>
        <dbReference type="ARBA" id="ARBA00007924"/>
    </source>
</evidence>
<sequence>MNRAKIFKNGDSQAVRLPKEYRFKGKEIYIRKEGINVILTPVEDAVDGLWNTLSEFSEDFKMGRDQPTEYDGRDSI</sequence>
<dbReference type="SMART" id="SM00966">
    <property type="entry name" value="SpoVT_AbrB"/>
    <property type="match status" value="1"/>
</dbReference>
<dbReference type="PANTHER" id="PTHR37550:SF3">
    <property type="entry name" value="ANTITOXIN VAPB1"/>
    <property type="match status" value="1"/>
</dbReference>
<organism evidence="4 5">
    <name type="scientific">Leptospira wolffii</name>
    <dbReference type="NCBI Taxonomy" id="409998"/>
    <lineage>
        <taxon>Bacteria</taxon>
        <taxon>Pseudomonadati</taxon>
        <taxon>Spirochaetota</taxon>
        <taxon>Spirochaetia</taxon>
        <taxon>Leptospirales</taxon>
        <taxon>Leptospiraceae</taxon>
        <taxon>Leptospira</taxon>
    </lineage>
</organism>
<comment type="similarity">
    <text evidence="1">Belongs to the VapB family.</text>
</comment>
<dbReference type="GO" id="GO:0003677">
    <property type="term" value="F:DNA binding"/>
    <property type="evidence" value="ECO:0007669"/>
    <property type="project" value="UniProtKB-UniRule"/>
</dbReference>
<keyword evidence="2" id="KW-0238">DNA-binding</keyword>
<proteinExistence type="inferred from homology"/>
<dbReference type="SUPFAM" id="SSF89447">
    <property type="entry name" value="AbrB/MazE/MraZ-like"/>
    <property type="match status" value="1"/>
</dbReference>
<dbReference type="InterPro" id="IPR047976">
    <property type="entry name" value="Anti_VapB2-like"/>
</dbReference>
<dbReference type="EMBL" id="NPDT01000001">
    <property type="protein sequence ID" value="PJZ67246.1"/>
    <property type="molecule type" value="Genomic_DNA"/>
</dbReference>
<dbReference type="AlphaFoldDB" id="A0A2M9ZFT9"/>
<evidence type="ECO:0000256" key="2">
    <source>
        <dbReference type="PROSITE-ProRule" id="PRU01076"/>
    </source>
</evidence>
<dbReference type="InterPro" id="IPR007159">
    <property type="entry name" value="SpoVT-AbrB_dom"/>
</dbReference>
<feature type="domain" description="SpoVT-AbrB" evidence="3">
    <location>
        <begin position="4"/>
        <end position="44"/>
    </location>
</feature>
<dbReference type="Proteomes" id="UP000231912">
    <property type="component" value="Unassembled WGS sequence"/>
</dbReference>
<dbReference type="NCBIfam" id="NF040493">
    <property type="entry name" value="TA_anti_VapB"/>
    <property type="match status" value="1"/>
</dbReference>
<reference evidence="4 5" key="1">
    <citation type="submission" date="2017-07" db="EMBL/GenBank/DDBJ databases">
        <title>Leptospira spp. isolated from tropical soils.</title>
        <authorList>
            <person name="Thibeaux R."/>
            <person name="Iraola G."/>
            <person name="Ferres I."/>
            <person name="Bierque E."/>
            <person name="Girault D."/>
            <person name="Soupe-Gilbert M.-E."/>
            <person name="Picardeau M."/>
            <person name="Goarant C."/>
        </authorList>
    </citation>
    <scope>NUCLEOTIDE SEQUENCE [LARGE SCALE GENOMIC DNA]</scope>
    <source>
        <strain evidence="4 5">FH2-C-A2</strain>
    </source>
</reference>
<dbReference type="RefSeq" id="WP_100757756.1">
    <property type="nucleotide sequence ID" value="NZ_NPDT01000001.1"/>
</dbReference>
<dbReference type="InterPro" id="IPR037914">
    <property type="entry name" value="SpoVT-AbrB_sf"/>
</dbReference>
<dbReference type="PROSITE" id="PS51740">
    <property type="entry name" value="SPOVT_ABRB"/>
    <property type="match status" value="1"/>
</dbReference>
<evidence type="ECO:0000313" key="4">
    <source>
        <dbReference type="EMBL" id="PJZ67246.1"/>
    </source>
</evidence>
<evidence type="ECO:0000313" key="5">
    <source>
        <dbReference type="Proteomes" id="UP000231912"/>
    </source>
</evidence>
<evidence type="ECO:0000259" key="3">
    <source>
        <dbReference type="PROSITE" id="PS51740"/>
    </source>
</evidence>
<dbReference type="Gene3D" id="2.10.260.10">
    <property type="match status" value="1"/>
</dbReference>
<comment type="caution">
    <text evidence="4">The sequence shown here is derived from an EMBL/GenBank/DDBJ whole genome shotgun (WGS) entry which is preliminary data.</text>
</comment>